<evidence type="ECO:0000256" key="3">
    <source>
        <dbReference type="ARBA" id="ARBA00022723"/>
    </source>
</evidence>
<organism evidence="9 10">
    <name type="scientific">Candidatus Geothrix skivensis</name>
    <dbReference type="NCBI Taxonomy" id="2954439"/>
    <lineage>
        <taxon>Bacteria</taxon>
        <taxon>Pseudomonadati</taxon>
        <taxon>Acidobacteriota</taxon>
        <taxon>Holophagae</taxon>
        <taxon>Holophagales</taxon>
        <taxon>Holophagaceae</taxon>
        <taxon>Geothrix</taxon>
    </lineage>
</organism>
<dbReference type="GO" id="GO:0009072">
    <property type="term" value="P:aromatic amino acid metabolic process"/>
    <property type="evidence" value="ECO:0007669"/>
    <property type="project" value="InterPro"/>
</dbReference>
<dbReference type="InterPro" id="IPR019774">
    <property type="entry name" value="Aromatic-AA_hydroxylase_C"/>
</dbReference>
<dbReference type="Pfam" id="PF00351">
    <property type="entry name" value="Biopterin_H"/>
    <property type="match status" value="2"/>
</dbReference>
<comment type="cofactor">
    <cofactor evidence="1 7">
        <name>Fe(2+)</name>
        <dbReference type="ChEBI" id="CHEBI:29033"/>
    </cofactor>
</comment>
<dbReference type="InterPro" id="IPR001273">
    <property type="entry name" value="ArAA_hydroxylase"/>
</dbReference>
<comment type="caution">
    <text evidence="9">The sequence shown here is derived from an EMBL/GenBank/DDBJ whole genome shotgun (WGS) entry which is preliminary data.</text>
</comment>
<dbReference type="EMBL" id="JADKIO010000006">
    <property type="protein sequence ID" value="MBK9796374.1"/>
    <property type="molecule type" value="Genomic_DNA"/>
</dbReference>
<dbReference type="AlphaFoldDB" id="A0A9D7SEZ3"/>
<evidence type="ECO:0000259" key="8">
    <source>
        <dbReference type="PROSITE" id="PS51410"/>
    </source>
</evidence>
<evidence type="ECO:0000256" key="7">
    <source>
        <dbReference type="PIRSR" id="PIRSR601273-2"/>
    </source>
</evidence>
<keyword evidence="5 7" id="KW-0408">Iron</keyword>
<dbReference type="InterPro" id="IPR036951">
    <property type="entry name" value="ArAA_hydroxylase_sf"/>
</dbReference>
<dbReference type="PANTHER" id="PTHR11473:SF24">
    <property type="entry name" value="PHENYLALANINE-4-HYDROXYLASE"/>
    <property type="match status" value="1"/>
</dbReference>
<proteinExistence type="inferred from homology"/>
<feature type="domain" description="Biopterin-dependent aromatic amino acid hydroxylase family profile" evidence="8">
    <location>
        <begin position="1"/>
        <end position="353"/>
    </location>
</feature>
<dbReference type="GO" id="GO:0016714">
    <property type="term" value="F:oxidoreductase activity, acting on paired donors, with incorporation or reduction of molecular oxygen, reduced pteridine as one donor, and incorporation of one atom of oxygen"/>
    <property type="evidence" value="ECO:0007669"/>
    <property type="project" value="InterPro"/>
</dbReference>
<dbReference type="GO" id="GO:0005506">
    <property type="term" value="F:iron ion binding"/>
    <property type="evidence" value="ECO:0007669"/>
    <property type="project" value="InterPro"/>
</dbReference>
<evidence type="ECO:0000256" key="1">
    <source>
        <dbReference type="ARBA" id="ARBA00001954"/>
    </source>
</evidence>
<feature type="binding site" evidence="7">
    <location>
        <position position="132"/>
    </location>
    <ligand>
        <name>Fe cation</name>
        <dbReference type="ChEBI" id="CHEBI:24875"/>
    </ligand>
</feature>
<accession>A0A9D7SEZ3</accession>
<feature type="binding site" evidence="7">
    <location>
        <position position="222"/>
    </location>
    <ligand>
        <name>Fe cation</name>
        <dbReference type="ChEBI" id="CHEBI:24875"/>
    </ligand>
</feature>
<dbReference type="SUPFAM" id="SSF56534">
    <property type="entry name" value="Aromatic aminoacid monoxygenases, catalytic and oligomerization domains"/>
    <property type="match status" value="1"/>
</dbReference>
<dbReference type="Gene3D" id="1.10.800.10">
    <property type="entry name" value="Aromatic amino acid hydroxylase"/>
    <property type="match status" value="1"/>
</dbReference>
<dbReference type="NCBIfam" id="NF010657">
    <property type="entry name" value="PRK14056.1"/>
    <property type="match status" value="1"/>
</dbReference>
<keyword evidence="6" id="KW-0503">Monooxygenase</keyword>
<evidence type="ECO:0000313" key="10">
    <source>
        <dbReference type="Proteomes" id="UP000886657"/>
    </source>
</evidence>
<evidence type="ECO:0000256" key="2">
    <source>
        <dbReference type="ARBA" id="ARBA00009712"/>
    </source>
</evidence>
<keyword evidence="3 7" id="KW-0479">Metal-binding</keyword>
<evidence type="ECO:0000313" key="9">
    <source>
        <dbReference type="EMBL" id="MBK9796374.1"/>
    </source>
</evidence>
<dbReference type="InterPro" id="IPR036329">
    <property type="entry name" value="Aro-AA_hydroxylase_C_sf"/>
</dbReference>
<evidence type="ECO:0000256" key="6">
    <source>
        <dbReference type="ARBA" id="ARBA00023033"/>
    </source>
</evidence>
<dbReference type="PROSITE" id="PS51410">
    <property type="entry name" value="BH4_AAA_HYDROXYL_2"/>
    <property type="match status" value="1"/>
</dbReference>
<feature type="binding site" evidence="7">
    <location>
        <position position="137"/>
    </location>
    <ligand>
        <name>Fe cation</name>
        <dbReference type="ChEBI" id="CHEBI:24875"/>
    </ligand>
</feature>
<sequence>MLDVPSPTRRAIERLPAHLRRFVVDQDHGAYTPRDHAVWRHILHRLAERLRDTAHGSYLSGLAATGIGLERIPSLDEMNEKLEALGWSAVGVRGFIPPAVFTELQSLGVLAIAADIRSHEHIEYTPAPDIVHESAGHAPILADRRYAEYLKRCGETGFRAIASVEDQAVYEAIRNLSVVKEDPAASPEELRLAEERLRAATASRRYVSESTKASRLYWWTAEYGLVGDLANPKLYGAGLLSSLGEANHCLKPEVRKVPLGLVCADTEYDITRMQPQLFVARDFDHLFEVLEAFEATLGWRRGGDHGLEEALRARTVNHLALADGLELTGKVVARIPARGPLVPGLATALARLEGPVQISRHGHALERPWPGEALVAFGHGTLPQRGAFSLDLPSGLFLTGFRVGEHEVINLRGHQDGRPLDLPSWALLFLSGGLPSVAGGPADPGAWDAWFGDHSALAEGEAEAQARDRKAVALSRELAALYVEARTLRELGPGNEHRLRLLKEQAADHPAEWLLAREVEELEATR</sequence>
<evidence type="ECO:0000256" key="4">
    <source>
        <dbReference type="ARBA" id="ARBA00023002"/>
    </source>
</evidence>
<dbReference type="PANTHER" id="PTHR11473">
    <property type="entry name" value="AROMATIC AMINO ACID HYDROXYLASE"/>
    <property type="match status" value="1"/>
</dbReference>
<keyword evidence="4" id="KW-0560">Oxidoreductase</keyword>
<name>A0A9D7SEZ3_9BACT</name>
<dbReference type="Proteomes" id="UP000886657">
    <property type="component" value="Unassembled WGS sequence"/>
</dbReference>
<protein>
    <submittedName>
        <fullName evidence="9">Aromatic amino acid hydroxylase</fullName>
    </submittedName>
</protein>
<comment type="similarity">
    <text evidence="2">Belongs to the biopterin-dependent aromatic amino acid hydroxylase family.</text>
</comment>
<evidence type="ECO:0000256" key="5">
    <source>
        <dbReference type="ARBA" id="ARBA00023004"/>
    </source>
</evidence>
<reference evidence="9" key="1">
    <citation type="submission" date="2020-10" db="EMBL/GenBank/DDBJ databases">
        <title>Connecting structure to function with the recovery of over 1000 high-quality activated sludge metagenome-assembled genomes encoding full-length rRNA genes using long-read sequencing.</title>
        <authorList>
            <person name="Singleton C.M."/>
            <person name="Petriglieri F."/>
            <person name="Kristensen J.M."/>
            <person name="Kirkegaard R.H."/>
            <person name="Michaelsen T.Y."/>
            <person name="Andersen M.H."/>
            <person name="Karst S.M."/>
            <person name="Dueholm M.S."/>
            <person name="Nielsen P.H."/>
            <person name="Albertsen M."/>
        </authorList>
    </citation>
    <scope>NUCLEOTIDE SEQUENCE</scope>
    <source>
        <strain evidence="9">Skiv_18-Q3-R9-52_MAXAC.067</strain>
    </source>
</reference>
<gene>
    <name evidence="9" type="ORF">IPP58_07730</name>
</gene>